<dbReference type="RefSeq" id="XP_007710210.1">
    <property type="nucleotide sequence ID" value="XM_007712020.1"/>
</dbReference>
<dbReference type="AlphaFoldDB" id="W6YCV8"/>
<dbReference type="OrthoDB" id="3686817at2759"/>
<evidence type="ECO:0000313" key="2">
    <source>
        <dbReference type="Proteomes" id="UP000053841"/>
    </source>
</evidence>
<reference evidence="1 2" key="1">
    <citation type="journal article" date="2013" name="PLoS Genet.">
        <title>Comparative genome structure, secondary metabolite, and effector coding capacity across Cochliobolus pathogens.</title>
        <authorList>
            <person name="Condon B.J."/>
            <person name="Leng Y."/>
            <person name="Wu D."/>
            <person name="Bushley K.E."/>
            <person name="Ohm R.A."/>
            <person name="Otillar R."/>
            <person name="Martin J."/>
            <person name="Schackwitz W."/>
            <person name="Grimwood J."/>
            <person name="MohdZainudin N."/>
            <person name="Xue C."/>
            <person name="Wang R."/>
            <person name="Manning V.A."/>
            <person name="Dhillon B."/>
            <person name="Tu Z.J."/>
            <person name="Steffenson B.J."/>
            <person name="Salamov A."/>
            <person name="Sun H."/>
            <person name="Lowry S."/>
            <person name="LaButti K."/>
            <person name="Han J."/>
            <person name="Copeland A."/>
            <person name="Lindquist E."/>
            <person name="Barry K."/>
            <person name="Schmutz J."/>
            <person name="Baker S.E."/>
            <person name="Ciuffetti L.M."/>
            <person name="Grigoriev I.V."/>
            <person name="Zhong S."/>
            <person name="Turgeon B.G."/>
        </authorList>
    </citation>
    <scope>NUCLEOTIDE SEQUENCE [LARGE SCALE GENOMIC DNA]</scope>
    <source>
        <strain evidence="1 2">26-R-13</strain>
    </source>
</reference>
<sequence length="58" mass="6674">MRSGVADYIAQKTRLQIVRGAMRGLRQRQAADPRAREEDLEALDEQMRELALLLNYGE</sequence>
<dbReference type="EMBL" id="KI964574">
    <property type="protein sequence ID" value="EUC35488.1"/>
    <property type="molecule type" value="Genomic_DNA"/>
</dbReference>
<gene>
    <name evidence="1" type="ORF">COCCADRAFT_90733</name>
</gene>
<evidence type="ECO:0000313" key="1">
    <source>
        <dbReference type="EMBL" id="EUC35488.1"/>
    </source>
</evidence>
<proteinExistence type="predicted"/>
<accession>W6YCV8</accession>
<name>W6YCV8_COCC2</name>
<protein>
    <submittedName>
        <fullName evidence="1">Uncharacterized protein</fullName>
    </submittedName>
</protein>
<dbReference type="KEGG" id="bze:COCCADRAFT_90733"/>
<organism evidence="1 2">
    <name type="scientific">Cochliobolus carbonum (strain 26-R-13)</name>
    <name type="common">Maize leaf spot fungus</name>
    <name type="synonym">Bipolaris zeicola</name>
    <dbReference type="NCBI Taxonomy" id="930089"/>
    <lineage>
        <taxon>Eukaryota</taxon>
        <taxon>Fungi</taxon>
        <taxon>Dikarya</taxon>
        <taxon>Ascomycota</taxon>
        <taxon>Pezizomycotina</taxon>
        <taxon>Dothideomycetes</taxon>
        <taxon>Pleosporomycetidae</taxon>
        <taxon>Pleosporales</taxon>
        <taxon>Pleosporineae</taxon>
        <taxon>Pleosporaceae</taxon>
        <taxon>Bipolaris</taxon>
    </lineage>
</organism>
<dbReference type="Proteomes" id="UP000053841">
    <property type="component" value="Unassembled WGS sequence"/>
</dbReference>
<dbReference type="HOGENOM" id="CLU_2978786_0_0_1"/>
<dbReference type="GeneID" id="19153034"/>
<keyword evidence="2" id="KW-1185">Reference proteome</keyword>